<sequence>MEPETIARILMEEMKESKFRHSEELARLRDQEHTVRRNLRDLEEIMMEEAFSKVDSRLLAASLDKE</sequence>
<keyword evidence="1" id="KW-0175">Coiled coil</keyword>
<gene>
    <name evidence="2" type="ORF">LCGC14_1375800</name>
</gene>
<protein>
    <submittedName>
        <fullName evidence="2">Uncharacterized protein</fullName>
    </submittedName>
</protein>
<dbReference type="EMBL" id="LAZR01008734">
    <property type="protein sequence ID" value="KKM76866.1"/>
    <property type="molecule type" value="Genomic_DNA"/>
</dbReference>
<proteinExistence type="predicted"/>
<feature type="coiled-coil region" evidence="1">
    <location>
        <begin position="11"/>
        <end position="45"/>
    </location>
</feature>
<name>A0A0F9KQ12_9ZZZZ</name>
<evidence type="ECO:0000256" key="1">
    <source>
        <dbReference type="SAM" id="Coils"/>
    </source>
</evidence>
<comment type="caution">
    <text evidence="2">The sequence shown here is derived from an EMBL/GenBank/DDBJ whole genome shotgun (WGS) entry which is preliminary data.</text>
</comment>
<accession>A0A0F9KQ12</accession>
<organism evidence="2">
    <name type="scientific">marine sediment metagenome</name>
    <dbReference type="NCBI Taxonomy" id="412755"/>
    <lineage>
        <taxon>unclassified sequences</taxon>
        <taxon>metagenomes</taxon>
        <taxon>ecological metagenomes</taxon>
    </lineage>
</organism>
<dbReference type="AlphaFoldDB" id="A0A0F9KQ12"/>
<evidence type="ECO:0000313" key="2">
    <source>
        <dbReference type="EMBL" id="KKM76866.1"/>
    </source>
</evidence>
<reference evidence="2" key="1">
    <citation type="journal article" date="2015" name="Nature">
        <title>Complex archaea that bridge the gap between prokaryotes and eukaryotes.</title>
        <authorList>
            <person name="Spang A."/>
            <person name="Saw J.H."/>
            <person name="Jorgensen S.L."/>
            <person name="Zaremba-Niedzwiedzka K."/>
            <person name="Martijn J."/>
            <person name="Lind A.E."/>
            <person name="van Eijk R."/>
            <person name="Schleper C."/>
            <person name="Guy L."/>
            <person name="Ettema T.J."/>
        </authorList>
    </citation>
    <scope>NUCLEOTIDE SEQUENCE</scope>
</reference>